<evidence type="ECO:0000313" key="1">
    <source>
        <dbReference type="EMBL" id="MBL4937723.1"/>
    </source>
</evidence>
<accession>A0ABS1TEB7</accession>
<evidence type="ECO:0000313" key="2">
    <source>
        <dbReference type="Proteomes" id="UP000632377"/>
    </source>
</evidence>
<proteinExistence type="predicted"/>
<name>A0ABS1TEB7_9CLOT</name>
<gene>
    <name evidence="1" type="ORF">JK636_18615</name>
</gene>
<organism evidence="1 2">
    <name type="scientific">Clostridium rhizosphaerae</name>
    <dbReference type="NCBI Taxonomy" id="2803861"/>
    <lineage>
        <taxon>Bacteria</taxon>
        <taxon>Bacillati</taxon>
        <taxon>Bacillota</taxon>
        <taxon>Clostridia</taxon>
        <taxon>Eubacteriales</taxon>
        <taxon>Clostridiaceae</taxon>
        <taxon>Clostridium</taxon>
    </lineage>
</organism>
<keyword evidence="2" id="KW-1185">Reference proteome</keyword>
<comment type="caution">
    <text evidence="1">The sequence shown here is derived from an EMBL/GenBank/DDBJ whole genome shotgun (WGS) entry which is preliminary data.</text>
</comment>
<dbReference type="Proteomes" id="UP000632377">
    <property type="component" value="Unassembled WGS sequence"/>
</dbReference>
<protein>
    <submittedName>
        <fullName evidence="1">Uncharacterized protein</fullName>
    </submittedName>
</protein>
<reference evidence="1 2" key="1">
    <citation type="submission" date="2021-01" db="EMBL/GenBank/DDBJ databases">
        <title>Genome public.</title>
        <authorList>
            <person name="Liu C."/>
            <person name="Sun Q."/>
        </authorList>
    </citation>
    <scope>NUCLEOTIDE SEQUENCE [LARGE SCALE GENOMIC DNA]</scope>
    <source>
        <strain evidence="1 2">YIM B02515</strain>
    </source>
</reference>
<dbReference type="EMBL" id="JAESWC010000017">
    <property type="protein sequence ID" value="MBL4937723.1"/>
    <property type="molecule type" value="Genomic_DNA"/>
</dbReference>
<sequence length="63" mass="6778">MRKKVLSVSIAAGMFLCLGLYSTDKVIGVENIVKSNIHISLASVIYPLDITLDSSDPGIFPPE</sequence>
<dbReference type="RefSeq" id="WP_202750473.1">
    <property type="nucleotide sequence ID" value="NZ_JAESWC010000017.1"/>
</dbReference>